<accession>A0ABV6HFK8</accession>
<protein>
    <submittedName>
        <fullName evidence="7">MauE/DoxX family redox-associated membrane protein</fullName>
    </submittedName>
</protein>
<feature type="transmembrane region" description="Helical" evidence="5">
    <location>
        <begin position="7"/>
        <end position="25"/>
    </location>
</feature>
<feature type="domain" description="Methylamine utilisation protein MauE" evidence="6">
    <location>
        <begin position="6"/>
        <end position="127"/>
    </location>
</feature>
<evidence type="ECO:0000256" key="1">
    <source>
        <dbReference type="ARBA" id="ARBA00004141"/>
    </source>
</evidence>
<evidence type="ECO:0000259" key="6">
    <source>
        <dbReference type="Pfam" id="PF07291"/>
    </source>
</evidence>
<evidence type="ECO:0000256" key="2">
    <source>
        <dbReference type="ARBA" id="ARBA00022692"/>
    </source>
</evidence>
<dbReference type="InterPro" id="IPR009908">
    <property type="entry name" value="Methylamine_util_MauE"/>
</dbReference>
<proteinExistence type="predicted"/>
<feature type="transmembrane region" description="Helical" evidence="5">
    <location>
        <begin position="45"/>
        <end position="62"/>
    </location>
</feature>
<reference evidence="7 8" key="1">
    <citation type="submission" date="2024-09" db="EMBL/GenBank/DDBJ databases">
        <authorList>
            <person name="Sun Q."/>
            <person name="Mori K."/>
        </authorList>
    </citation>
    <scope>NUCLEOTIDE SEQUENCE [LARGE SCALE GENOMIC DNA]</scope>
    <source>
        <strain evidence="7 8">CCM 7765</strain>
    </source>
</reference>
<evidence type="ECO:0000256" key="3">
    <source>
        <dbReference type="ARBA" id="ARBA00022989"/>
    </source>
</evidence>
<keyword evidence="8" id="KW-1185">Reference proteome</keyword>
<comment type="subcellular location">
    <subcellularLocation>
        <location evidence="1">Membrane</location>
        <topology evidence="1">Multi-pass membrane protein</topology>
    </subcellularLocation>
</comment>
<evidence type="ECO:0000256" key="5">
    <source>
        <dbReference type="SAM" id="Phobius"/>
    </source>
</evidence>
<evidence type="ECO:0000313" key="8">
    <source>
        <dbReference type="Proteomes" id="UP001589774"/>
    </source>
</evidence>
<keyword evidence="3 5" id="KW-1133">Transmembrane helix</keyword>
<feature type="transmembrane region" description="Helical" evidence="5">
    <location>
        <begin position="113"/>
        <end position="140"/>
    </location>
</feature>
<feature type="transmembrane region" description="Helical" evidence="5">
    <location>
        <begin position="69"/>
        <end position="93"/>
    </location>
</feature>
<gene>
    <name evidence="7" type="ORF">ACFFI0_01370</name>
</gene>
<organism evidence="7 8">
    <name type="scientific">Olivibacter oleidegradans</name>
    <dbReference type="NCBI Taxonomy" id="760123"/>
    <lineage>
        <taxon>Bacteria</taxon>
        <taxon>Pseudomonadati</taxon>
        <taxon>Bacteroidota</taxon>
        <taxon>Sphingobacteriia</taxon>
        <taxon>Sphingobacteriales</taxon>
        <taxon>Sphingobacteriaceae</taxon>
        <taxon>Olivibacter</taxon>
    </lineage>
</organism>
<sequence length="152" mass="17325">MKTQNLFSIILIIVLAISATIKIIHHERTVSDMMMQVFPISWAKYLAWAQPTFQLLLSLALVSHQYNRIGLVACSGYFALLVIYSASVLSGFYQYQPCSCIGLFKGLNWVENLGLHSATFLIAMFGLYHRQATVFLKSIFTKKERRLKKRTA</sequence>
<evidence type="ECO:0000313" key="7">
    <source>
        <dbReference type="EMBL" id="MFC0316930.1"/>
    </source>
</evidence>
<dbReference type="RefSeq" id="WP_377476493.1">
    <property type="nucleotide sequence ID" value="NZ_JBHLWO010000001.1"/>
</dbReference>
<keyword evidence="4 5" id="KW-0472">Membrane</keyword>
<keyword evidence="2 5" id="KW-0812">Transmembrane</keyword>
<evidence type="ECO:0000256" key="4">
    <source>
        <dbReference type="ARBA" id="ARBA00023136"/>
    </source>
</evidence>
<dbReference type="Proteomes" id="UP001589774">
    <property type="component" value="Unassembled WGS sequence"/>
</dbReference>
<dbReference type="EMBL" id="JBHLWO010000001">
    <property type="protein sequence ID" value="MFC0316930.1"/>
    <property type="molecule type" value="Genomic_DNA"/>
</dbReference>
<name>A0ABV6HFK8_9SPHI</name>
<dbReference type="Pfam" id="PF07291">
    <property type="entry name" value="MauE"/>
    <property type="match status" value="1"/>
</dbReference>
<comment type="caution">
    <text evidence="7">The sequence shown here is derived from an EMBL/GenBank/DDBJ whole genome shotgun (WGS) entry which is preliminary data.</text>
</comment>